<evidence type="ECO:0000256" key="5">
    <source>
        <dbReference type="ARBA" id="ARBA00023004"/>
    </source>
</evidence>
<dbReference type="AlphaFoldDB" id="A0A0L0W805"/>
<sequence length="394" mass="44546">MSSSQLLGLKLLDGQSTVHELIHKINVSIPDSLQESYIQLVKNIALNYPTEINEIEKASKVSTLYLVLTDKCNSKCLYCFRDINNSSDCLSKDDIKKVITSFKNISDDNPDIVYTGGEPCLFSDLMEIASYAKQIGIKNTLQTNGLLISQENISSYADLFDTVQMSLDSTNEEMNDWLRGKKGHYKAVSNAVDLLLKHNVKVRLAATVTKKNFYDILNINKEFPEVKFQFTPMLKIGKGKEVASMAFTPEEFIEHITNLPEKDNILLTDNIYKIGTKAQICGAGTSVLSISSDGNVYPCQMLHHDDFSCGNIKNDSLENIYNTSKIINEFRNLEVDGVYGCKDCDIRYICGGGCRANSFWMDNDILGKDYFCKYNEQVYFYNLMKMFKKVTIKN</sequence>
<dbReference type="PATRIC" id="fig|1503.3.peg.608"/>
<comment type="caution">
    <text evidence="8">The sequence shown here is derived from an EMBL/GenBank/DDBJ whole genome shotgun (WGS) entry which is preliminary data.</text>
</comment>
<reference evidence="9" key="1">
    <citation type="submission" date="2015-07" db="EMBL/GenBank/DDBJ databases">
        <title>Draft genome sequence of the purine-degrading Gottschalkia purinilyticum DSM 1384 (formerly Clostridium purinilyticum).</title>
        <authorList>
            <person name="Poehlein A."/>
            <person name="Schiel-Bengelsdorf B."/>
            <person name="Bengelsdorf F.R."/>
            <person name="Daniel R."/>
            <person name="Duerre P."/>
        </authorList>
    </citation>
    <scope>NUCLEOTIDE SEQUENCE [LARGE SCALE GENOMIC DNA]</scope>
    <source>
        <strain evidence="9">DSM 1384</strain>
    </source>
</reference>
<evidence type="ECO:0000256" key="6">
    <source>
        <dbReference type="ARBA" id="ARBA00023014"/>
    </source>
</evidence>
<evidence type="ECO:0000256" key="4">
    <source>
        <dbReference type="ARBA" id="ARBA00022723"/>
    </source>
</evidence>
<dbReference type="OrthoDB" id="9763993at2"/>
<dbReference type="GO" id="GO:0051539">
    <property type="term" value="F:4 iron, 4 sulfur cluster binding"/>
    <property type="evidence" value="ECO:0007669"/>
    <property type="project" value="UniProtKB-KW"/>
</dbReference>
<dbReference type="PIRSF" id="PIRSF037420">
    <property type="entry name" value="PQQ_syn_pqqE"/>
    <property type="match status" value="1"/>
</dbReference>
<dbReference type="Gene3D" id="3.20.20.70">
    <property type="entry name" value="Aldolase class I"/>
    <property type="match status" value="1"/>
</dbReference>
<evidence type="ECO:0000256" key="2">
    <source>
        <dbReference type="ARBA" id="ARBA00022485"/>
    </source>
</evidence>
<dbReference type="STRING" id="1503.CLPU_15c00650"/>
<comment type="cofactor">
    <cofactor evidence="1">
        <name>[4Fe-4S] cluster</name>
        <dbReference type="ChEBI" id="CHEBI:49883"/>
    </cofactor>
</comment>
<keyword evidence="5" id="KW-0408">Iron</keyword>
<dbReference type="InterPro" id="IPR023885">
    <property type="entry name" value="4Fe4S-binding_SPASM_dom"/>
</dbReference>
<dbReference type="Pfam" id="PF13186">
    <property type="entry name" value="SPASM"/>
    <property type="match status" value="1"/>
</dbReference>
<dbReference type="SFLD" id="SFLDG01067">
    <property type="entry name" value="SPASM/twitch_domain_containing"/>
    <property type="match status" value="1"/>
</dbReference>
<evidence type="ECO:0000259" key="7">
    <source>
        <dbReference type="PROSITE" id="PS51918"/>
    </source>
</evidence>
<dbReference type="InterPro" id="IPR007197">
    <property type="entry name" value="rSAM"/>
</dbReference>
<keyword evidence="6" id="KW-0411">Iron-sulfur</keyword>
<keyword evidence="3" id="KW-0949">S-adenosyl-L-methionine</keyword>
<dbReference type="InterPro" id="IPR058240">
    <property type="entry name" value="rSAM_sf"/>
</dbReference>
<keyword evidence="2" id="KW-0004">4Fe-4S</keyword>
<dbReference type="SFLD" id="SFLDG01386">
    <property type="entry name" value="main_SPASM_domain-containing"/>
    <property type="match status" value="1"/>
</dbReference>
<gene>
    <name evidence="8" type="ORF">CLPU_15c00650</name>
</gene>
<evidence type="ECO:0000313" key="8">
    <source>
        <dbReference type="EMBL" id="KNF07571.1"/>
    </source>
</evidence>
<evidence type="ECO:0000313" key="9">
    <source>
        <dbReference type="Proteomes" id="UP000037267"/>
    </source>
</evidence>
<dbReference type="PANTHER" id="PTHR11228:SF35">
    <property type="entry name" value="MOLYBDENUM COFACTOR BIOSYNTHESIS PROTEIN A-RELATED"/>
    <property type="match status" value="1"/>
</dbReference>
<dbReference type="CDD" id="cd01335">
    <property type="entry name" value="Radical_SAM"/>
    <property type="match status" value="1"/>
</dbReference>
<dbReference type="Proteomes" id="UP000037267">
    <property type="component" value="Unassembled WGS sequence"/>
</dbReference>
<dbReference type="GO" id="GO:0046872">
    <property type="term" value="F:metal ion binding"/>
    <property type="evidence" value="ECO:0007669"/>
    <property type="project" value="UniProtKB-KW"/>
</dbReference>
<keyword evidence="4" id="KW-0479">Metal-binding</keyword>
<dbReference type="NCBIfam" id="TIGR04085">
    <property type="entry name" value="rSAM_more_4Fe4S"/>
    <property type="match status" value="1"/>
</dbReference>
<dbReference type="RefSeq" id="WP_050356155.1">
    <property type="nucleotide sequence ID" value="NZ_LGSS01000015.1"/>
</dbReference>
<protein>
    <recommendedName>
        <fullName evidence="7">Radical SAM core domain-containing protein</fullName>
    </recommendedName>
</protein>
<dbReference type="InterPro" id="IPR013785">
    <property type="entry name" value="Aldolase_TIM"/>
</dbReference>
<dbReference type="Pfam" id="PF04055">
    <property type="entry name" value="Radical_SAM"/>
    <property type="match status" value="1"/>
</dbReference>
<name>A0A0L0W805_GOTPU</name>
<accession>A0A0L0W805</accession>
<dbReference type="EMBL" id="LGSS01000015">
    <property type="protein sequence ID" value="KNF07571.1"/>
    <property type="molecule type" value="Genomic_DNA"/>
</dbReference>
<evidence type="ECO:0000256" key="1">
    <source>
        <dbReference type="ARBA" id="ARBA00001966"/>
    </source>
</evidence>
<keyword evidence="9" id="KW-1185">Reference proteome</keyword>
<dbReference type="SFLD" id="SFLDS00029">
    <property type="entry name" value="Radical_SAM"/>
    <property type="match status" value="1"/>
</dbReference>
<dbReference type="GO" id="GO:0003824">
    <property type="term" value="F:catalytic activity"/>
    <property type="evidence" value="ECO:0007669"/>
    <property type="project" value="InterPro"/>
</dbReference>
<organism evidence="8 9">
    <name type="scientific">Gottschalkia purinilytica</name>
    <name type="common">Clostridium purinilyticum</name>
    <dbReference type="NCBI Taxonomy" id="1503"/>
    <lineage>
        <taxon>Bacteria</taxon>
        <taxon>Bacillati</taxon>
        <taxon>Bacillota</taxon>
        <taxon>Tissierellia</taxon>
        <taxon>Tissierellales</taxon>
        <taxon>Gottschalkiaceae</taxon>
        <taxon>Gottschalkia</taxon>
    </lineage>
</organism>
<proteinExistence type="predicted"/>
<dbReference type="InterPro" id="IPR017200">
    <property type="entry name" value="PqqE-like"/>
</dbReference>
<dbReference type="PANTHER" id="PTHR11228">
    <property type="entry name" value="RADICAL SAM DOMAIN PROTEIN"/>
    <property type="match status" value="1"/>
</dbReference>
<feature type="domain" description="Radical SAM core" evidence="7">
    <location>
        <begin position="58"/>
        <end position="277"/>
    </location>
</feature>
<dbReference type="SUPFAM" id="SSF102114">
    <property type="entry name" value="Radical SAM enzymes"/>
    <property type="match status" value="1"/>
</dbReference>
<dbReference type="PROSITE" id="PS51918">
    <property type="entry name" value="RADICAL_SAM"/>
    <property type="match status" value="1"/>
</dbReference>
<dbReference type="InterPro" id="IPR050377">
    <property type="entry name" value="Radical_SAM_PqqE_MftC-like"/>
</dbReference>
<evidence type="ECO:0000256" key="3">
    <source>
        <dbReference type="ARBA" id="ARBA00022691"/>
    </source>
</evidence>